<gene>
    <name evidence="1" type="ORF">XD57_0289</name>
</gene>
<evidence type="ECO:0000313" key="2">
    <source>
        <dbReference type="Proteomes" id="UP000058636"/>
    </source>
</evidence>
<organism evidence="1 2">
    <name type="scientific">Thermotoga petrophila</name>
    <dbReference type="NCBI Taxonomy" id="93929"/>
    <lineage>
        <taxon>Bacteria</taxon>
        <taxon>Thermotogati</taxon>
        <taxon>Thermotogota</taxon>
        <taxon>Thermotogae</taxon>
        <taxon>Thermotogales</taxon>
        <taxon>Thermotogaceae</taxon>
        <taxon>Thermotoga</taxon>
    </lineage>
</organism>
<reference evidence="1 2" key="1">
    <citation type="journal article" date="2015" name="MBio">
        <title>Genome-Resolved Metagenomic Analysis Reveals Roles for Candidate Phyla and Other Microbial Community Members in Biogeochemical Transformations in Oil Reservoirs.</title>
        <authorList>
            <person name="Hu P."/>
            <person name="Tom L."/>
            <person name="Singh A."/>
            <person name="Thomas B.C."/>
            <person name="Baker B.J."/>
            <person name="Piceno Y.M."/>
            <person name="Andersen G.L."/>
            <person name="Banfield J.F."/>
        </authorList>
    </citation>
    <scope>NUCLEOTIDE SEQUENCE [LARGE SCALE GENOMIC DNA]</scope>
    <source>
        <strain evidence="1">46_26</strain>
    </source>
</reference>
<dbReference type="EMBL" id="LGFG01000013">
    <property type="protein sequence ID" value="KUK23600.1"/>
    <property type="molecule type" value="Genomic_DNA"/>
</dbReference>
<dbReference type="AlphaFoldDB" id="A0A101ERU2"/>
<dbReference type="Proteomes" id="UP000058636">
    <property type="component" value="Unassembled WGS sequence"/>
</dbReference>
<accession>A0A101ERU2</accession>
<sequence>MFLFTVCGSVSFHTLHTVENRENWRHDSMNVYQQIREIVVILCPHVPGRFFETHHTSEGVFHSECHNHLGVGLQFWKINHLVCFKNLPGNFYLLKHFSADFHRIIQRNTWNAQSFTNIFNTCDRKTASQALPLQGNG</sequence>
<name>A0A101ERU2_9THEM</name>
<comment type="caution">
    <text evidence="1">The sequence shown here is derived from an EMBL/GenBank/DDBJ whole genome shotgun (WGS) entry which is preliminary data.</text>
</comment>
<protein>
    <submittedName>
        <fullName evidence="1">Uncharacterized protein</fullName>
    </submittedName>
</protein>
<proteinExistence type="predicted"/>
<evidence type="ECO:0000313" key="1">
    <source>
        <dbReference type="EMBL" id="KUK23600.1"/>
    </source>
</evidence>